<name>A0ABQ3CQG6_9ACTN</name>
<proteinExistence type="predicted"/>
<keyword evidence="3" id="KW-1185">Reference proteome</keyword>
<comment type="caution">
    <text evidence="2">The sequence shown here is derived from an EMBL/GenBank/DDBJ whole genome shotgun (WGS) entry which is preliminary data.</text>
</comment>
<accession>A0ABQ3CQG6</accession>
<feature type="region of interest" description="Disordered" evidence="1">
    <location>
        <begin position="138"/>
        <end position="174"/>
    </location>
</feature>
<evidence type="ECO:0008006" key="4">
    <source>
        <dbReference type="Google" id="ProtNLM"/>
    </source>
</evidence>
<reference evidence="3" key="1">
    <citation type="journal article" date="2019" name="Int. J. Syst. Evol. Microbiol.">
        <title>The Global Catalogue of Microorganisms (GCM) 10K type strain sequencing project: providing services to taxonomists for standard genome sequencing and annotation.</title>
        <authorList>
            <consortium name="The Broad Institute Genomics Platform"/>
            <consortium name="The Broad Institute Genome Sequencing Center for Infectious Disease"/>
            <person name="Wu L."/>
            <person name="Ma J."/>
        </authorList>
    </citation>
    <scope>NUCLEOTIDE SEQUENCE [LARGE SCALE GENOMIC DNA]</scope>
    <source>
        <strain evidence="3">JCM 4733</strain>
    </source>
</reference>
<evidence type="ECO:0000256" key="1">
    <source>
        <dbReference type="SAM" id="MobiDB-lite"/>
    </source>
</evidence>
<sequence length="174" mass="19069">MAGRWCGSVSAVRFGEKAPETGRAQPGVLGRVRLQHPAAEPGATLVAREARRLRHLRGRLRVLERRRTGQRLAGQVVVDDHPARDARKNRAGWTGPFARSRAYCRWASASYSGPMTTVRPPGSPGVRSCRYPSVRRFLPGVPRQGGTTARTTDVHGRNPAGARQVRAARERSSC</sequence>
<organism evidence="2 3">
    <name type="scientific">Streptomyces canarius</name>
    <dbReference type="NCBI Taxonomy" id="285453"/>
    <lineage>
        <taxon>Bacteria</taxon>
        <taxon>Bacillati</taxon>
        <taxon>Actinomycetota</taxon>
        <taxon>Actinomycetes</taxon>
        <taxon>Kitasatosporales</taxon>
        <taxon>Streptomycetaceae</taxon>
        <taxon>Streptomyces</taxon>
    </lineage>
</organism>
<protein>
    <recommendedName>
        <fullName evidence="4">Transposase IS701-like DDE domain-containing protein</fullName>
    </recommendedName>
</protein>
<dbReference type="EMBL" id="BMVN01000014">
    <property type="protein sequence ID" value="GHA34194.1"/>
    <property type="molecule type" value="Genomic_DNA"/>
</dbReference>
<gene>
    <name evidence="2" type="ORF">GCM10010345_43500</name>
</gene>
<evidence type="ECO:0000313" key="2">
    <source>
        <dbReference type="EMBL" id="GHA34194.1"/>
    </source>
</evidence>
<evidence type="ECO:0000313" key="3">
    <source>
        <dbReference type="Proteomes" id="UP000653644"/>
    </source>
</evidence>
<dbReference type="Proteomes" id="UP000653644">
    <property type="component" value="Unassembled WGS sequence"/>
</dbReference>